<name>A0A1M4WIJ5_9BACL</name>
<evidence type="ECO:0000256" key="3">
    <source>
        <dbReference type="ARBA" id="ARBA00022692"/>
    </source>
</evidence>
<feature type="transmembrane region" description="Helical" evidence="6">
    <location>
        <begin position="174"/>
        <end position="194"/>
    </location>
</feature>
<protein>
    <submittedName>
        <fullName evidence="7">Threonine/homoserine/homoserine lactone efflux protein</fullName>
    </submittedName>
</protein>
<gene>
    <name evidence="7" type="ORF">SAMN05444392_103237</name>
</gene>
<keyword evidence="4 6" id="KW-1133">Transmembrane helix</keyword>
<dbReference type="GO" id="GO:0005886">
    <property type="term" value="C:plasma membrane"/>
    <property type="evidence" value="ECO:0007669"/>
    <property type="project" value="UniProtKB-SubCell"/>
</dbReference>
<feature type="transmembrane region" description="Helical" evidence="6">
    <location>
        <begin position="102"/>
        <end position="126"/>
    </location>
</feature>
<keyword evidence="2" id="KW-1003">Cell membrane</keyword>
<dbReference type="Proteomes" id="UP000184476">
    <property type="component" value="Unassembled WGS sequence"/>
</dbReference>
<evidence type="ECO:0000313" key="8">
    <source>
        <dbReference type="Proteomes" id="UP000184476"/>
    </source>
</evidence>
<keyword evidence="8" id="KW-1185">Reference proteome</keyword>
<evidence type="ECO:0000256" key="4">
    <source>
        <dbReference type="ARBA" id="ARBA00022989"/>
    </source>
</evidence>
<sequence length="197" mass="21818">MLSHLFQGLLVGFSIAVPIGPVGILCIRRTLAAGQRAGYLTGFGAATAHLILGSITILSLTILSHFVTEHRFWFHLLGGLYLCIIGIQLFRKKPQLHERPLTGGYVTGLMITGTNPMTLVTFVTLLTSVGNAHIHSAIYANSLLIIGIFLSSLLWWITLCLFVHQLRHRFNKKLFLWLHRLSGTAFALFGLFLLGRV</sequence>
<evidence type="ECO:0000256" key="5">
    <source>
        <dbReference type="ARBA" id="ARBA00023136"/>
    </source>
</evidence>
<organism evidence="7 8">
    <name type="scientific">Seinonella peptonophila</name>
    <dbReference type="NCBI Taxonomy" id="112248"/>
    <lineage>
        <taxon>Bacteria</taxon>
        <taxon>Bacillati</taxon>
        <taxon>Bacillota</taxon>
        <taxon>Bacilli</taxon>
        <taxon>Bacillales</taxon>
        <taxon>Thermoactinomycetaceae</taxon>
        <taxon>Seinonella</taxon>
    </lineage>
</organism>
<dbReference type="AlphaFoldDB" id="A0A1M4WIJ5"/>
<accession>A0A1M4WIJ5</accession>
<evidence type="ECO:0000313" key="7">
    <source>
        <dbReference type="EMBL" id="SHE81025.1"/>
    </source>
</evidence>
<evidence type="ECO:0000256" key="1">
    <source>
        <dbReference type="ARBA" id="ARBA00004651"/>
    </source>
</evidence>
<proteinExistence type="predicted"/>
<dbReference type="PANTHER" id="PTHR30086">
    <property type="entry name" value="ARGININE EXPORTER PROTEIN ARGO"/>
    <property type="match status" value="1"/>
</dbReference>
<evidence type="ECO:0000256" key="6">
    <source>
        <dbReference type="SAM" id="Phobius"/>
    </source>
</evidence>
<feature type="transmembrane region" description="Helical" evidence="6">
    <location>
        <begin position="138"/>
        <end position="162"/>
    </location>
</feature>
<keyword evidence="5 6" id="KW-0472">Membrane</keyword>
<feature type="transmembrane region" description="Helical" evidence="6">
    <location>
        <begin position="72"/>
        <end position="90"/>
    </location>
</feature>
<dbReference type="PANTHER" id="PTHR30086:SF20">
    <property type="entry name" value="ARGININE EXPORTER PROTEIN ARGO-RELATED"/>
    <property type="match status" value="1"/>
</dbReference>
<keyword evidence="3 6" id="KW-0812">Transmembrane</keyword>
<evidence type="ECO:0000256" key="2">
    <source>
        <dbReference type="ARBA" id="ARBA00022475"/>
    </source>
</evidence>
<dbReference type="Pfam" id="PF01810">
    <property type="entry name" value="LysE"/>
    <property type="match status" value="1"/>
</dbReference>
<dbReference type="RefSeq" id="WP_073154322.1">
    <property type="nucleotide sequence ID" value="NZ_FQVL01000003.1"/>
</dbReference>
<dbReference type="InterPro" id="IPR001123">
    <property type="entry name" value="LeuE-type"/>
</dbReference>
<dbReference type="GO" id="GO:0015171">
    <property type="term" value="F:amino acid transmembrane transporter activity"/>
    <property type="evidence" value="ECO:0007669"/>
    <property type="project" value="TreeGrafter"/>
</dbReference>
<dbReference type="EMBL" id="FQVL01000003">
    <property type="protein sequence ID" value="SHE81025.1"/>
    <property type="molecule type" value="Genomic_DNA"/>
</dbReference>
<comment type="subcellular location">
    <subcellularLocation>
        <location evidence="1">Cell membrane</location>
        <topology evidence="1">Multi-pass membrane protein</topology>
    </subcellularLocation>
</comment>
<reference evidence="7 8" key="1">
    <citation type="submission" date="2016-11" db="EMBL/GenBank/DDBJ databases">
        <authorList>
            <person name="Jaros S."/>
            <person name="Januszkiewicz K."/>
            <person name="Wedrychowicz H."/>
        </authorList>
    </citation>
    <scope>NUCLEOTIDE SEQUENCE [LARGE SCALE GENOMIC DNA]</scope>
    <source>
        <strain evidence="7 8">DSM 44666</strain>
    </source>
</reference>
<feature type="transmembrane region" description="Helical" evidence="6">
    <location>
        <begin position="39"/>
        <end position="66"/>
    </location>
</feature>
<feature type="transmembrane region" description="Helical" evidence="6">
    <location>
        <begin position="6"/>
        <end position="27"/>
    </location>
</feature>